<dbReference type="PANTHER" id="PTHR33055">
    <property type="entry name" value="TRANSPOSASE FOR INSERTION SEQUENCE ELEMENT IS1111A"/>
    <property type="match status" value="1"/>
</dbReference>
<dbReference type="Pfam" id="PF01548">
    <property type="entry name" value="DEDD_Tnp_IS110"/>
    <property type="match status" value="1"/>
</dbReference>
<sequence>MIGESGKRQGSHVVETNGQALVEQLKTITGKRHVVFEEGTQSRWLYEILSPHAEEIVVAMVSESRGQKSDERDAFRLAEQLRTGAIKTRVFKEVGEYKTLGELGRTHAMIVQDVVRVQNRIKALLRSRGVAVAGKSVYSEQGRGEFLEKLPNASRAAATMLYAQYDAVEAVRRRAEKGLVAEAHRHPMSRVLESCPGLGPIRVAQMMPIVVSPARFRTKRQFWSYCGLGIVMRSTSDWIQNKEGGWRRAEVQKTRGLNLNHNRTLKNVFKGAATTVITQLPNEPLQQDYQRLIDAGTKPNLAKLTIARKIAAIALSMWKSKEKYDLTKHRKQG</sequence>
<feature type="domain" description="Transposase IS110-like N-terminal" evidence="1">
    <location>
        <begin position="21"/>
        <end position="126"/>
    </location>
</feature>
<comment type="caution">
    <text evidence="3">The sequence shown here is derived from an EMBL/GenBank/DDBJ whole genome shotgun (WGS) entry which is preliminary data.</text>
</comment>
<organism evidence="3 4">
    <name type="scientific">Sorangium cellulosum</name>
    <name type="common">Polyangium cellulosum</name>
    <dbReference type="NCBI Taxonomy" id="56"/>
    <lineage>
        <taxon>Bacteria</taxon>
        <taxon>Pseudomonadati</taxon>
        <taxon>Myxococcota</taxon>
        <taxon>Polyangia</taxon>
        <taxon>Polyangiales</taxon>
        <taxon>Polyangiaceae</taxon>
        <taxon>Sorangium</taxon>
    </lineage>
</organism>
<dbReference type="PROSITE" id="PS50890">
    <property type="entry name" value="PUA"/>
    <property type="match status" value="1"/>
</dbReference>
<dbReference type="InterPro" id="IPR047650">
    <property type="entry name" value="Transpos_IS110"/>
</dbReference>
<dbReference type="GO" id="GO:0003677">
    <property type="term" value="F:DNA binding"/>
    <property type="evidence" value="ECO:0007669"/>
    <property type="project" value="InterPro"/>
</dbReference>
<dbReference type="PANTHER" id="PTHR33055:SF17">
    <property type="entry name" value="THIRD ORF IN TRANSPOSON ISC1491"/>
    <property type="match status" value="1"/>
</dbReference>
<evidence type="ECO:0000313" key="4">
    <source>
        <dbReference type="Proteomes" id="UP000075604"/>
    </source>
</evidence>
<protein>
    <submittedName>
        <fullName evidence="3">Uncharacterized protein</fullName>
    </submittedName>
</protein>
<evidence type="ECO:0000313" key="3">
    <source>
        <dbReference type="EMBL" id="KYF47164.1"/>
    </source>
</evidence>
<feature type="domain" description="Transposase IS116/IS110/IS902 C-terminal" evidence="2">
    <location>
        <begin position="190"/>
        <end position="238"/>
    </location>
</feature>
<dbReference type="AlphaFoldDB" id="A0A150NYV1"/>
<dbReference type="EMBL" id="JELX01004551">
    <property type="protein sequence ID" value="KYF47164.1"/>
    <property type="molecule type" value="Genomic_DNA"/>
</dbReference>
<evidence type="ECO:0000259" key="1">
    <source>
        <dbReference type="Pfam" id="PF01548"/>
    </source>
</evidence>
<gene>
    <name evidence="3" type="ORF">BE04_08405</name>
</gene>
<proteinExistence type="predicted"/>
<dbReference type="Pfam" id="PF02371">
    <property type="entry name" value="Transposase_20"/>
    <property type="match status" value="1"/>
</dbReference>
<dbReference type="InterPro" id="IPR002525">
    <property type="entry name" value="Transp_IS110-like_N"/>
</dbReference>
<dbReference type="InterPro" id="IPR003346">
    <property type="entry name" value="Transposase_20"/>
</dbReference>
<reference evidence="3 4" key="1">
    <citation type="submission" date="2014-02" db="EMBL/GenBank/DDBJ databases">
        <title>The small core and large imbalanced accessory genome model reveals a collaborative survival strategy of Sorangium cellulosum strains in nature.</title>
        <authorList>
            <person name="Han K."/>
            <person name="Peng R."/>
            <person name="Blom J."/>
            <person name="Li Y.-Z."/>
        </authorList>
    </citation>
    <scope>NUCLEOTIDE SEQUENCE [LARGE SCALE GENOMIC DNA]</scope>
    <source>
        <strain evidence="3 4">So0157-18</strain>
    </source>
</reference>
<name>A0A150NYV1_SORCE</name>
<dbReference type="GO" id="GO:0004803">
    <property type="term" value="F:transposase activity"/>
    <property type="evidence" value="ECO:0007669"/>
    <property type="project" value="InterPro"/>
</dbReference>
<evidence type="ECO:0000259" key="2">
    <source>
        <dbReference type="Pfam" id="PF02371"/>
    </source>
</evidence>
<dbReference type="GO" id="GO:0006313">
    <property type="term" value="P:DNA transposition"/>
    <property type="evidence" value="ECO:0007669"/>
    <property type="project" value="InterPro"/>
</dbReference>
<dbReference type="Proteomes" id="UP000075604">
    <property type="component" value="Unassembled WGS sequence"/>
</dbReference>
<accession>A0A150NYV1</accession>